<comment type="caution">
    <text evidence="2">The sequence shown here is derived from an EMBL/GenBank/DDBJ whole genome shotgun (WGS) entry which is preliminary data.</text>
</comment>
<sequence>MRLLVLVTAFLVVSATPALASDVRPGFGGSFNGASGVLTGNSTLAPANVPVQLPGPGIAVLGTGVGGSAD</sequence>
<accession>A0ABV6MV13</accession>
<keyword evidence="1" id="KW-0732">Signal</keyword>
<feature type="signal peptide" evidence="1">
    <location>
        <begin position="1"/>
        <end position="20"/>
    </location>
</feature>
<dbReference type="RefSeq" id="WP_273935631.1">
    <property type="nucleotide sequence ID" value="NZ_CP097263.1"/>
</dbReference>
<gene>
    <name evidence="2" type="ORF">ACFFH7_21755</name>
</gene>
<evidence type="ECO:0000313" key="3">
    <source>
        <dbReference type="Proteomes" id="UP001589810"/>
    </source>
</evidence>
<feature type="chain" id="PRO_5047066580" evidence="1">
    <location>
        <begin position="21"/>
        <end position="70"/>
    </location>
</feature>
<organism evidence="2 3">
    <name type="scientific">Kutzneria chonburiensis</name>
    <dbReference type="NCBI Taxonomy" id="1483604"/>
    <lineage>
        <taxon>Bacteria</taxon>
        <taxon>Bacillati</taxon>
        <taxon>Actinomycetota</taxon>
        <taxon>Actinomycetes</taxon>
        <taxon>Pseudonocardiales</taxon>
        <taxon>Pseudonocardiaceae</taxon>
        <taxon>Kutzneria</taxon>
    </lineage>
</organism>
<proteinExistence type="predicted"/>
<keyword evidence="3" id="KW-1185">Reference proteome</keyword>
<name>A0ABV6MV13_9PSEU</name>
<protein>
    <submittedName>
        <fullName evidence="2">Uncharacterized protein</fullName>
    </submittedName>
</protein>
<dbReference type="EMBL" id="JBHLUD010000007">
    <property type="protein sequence ID" value="MFC0544145.1"/>
    <property type="molecule type" value="Genomic_DNA"/>
</dbReference>
<reference evidence="2 3" key="1">
    <citation type="submission" date="2024-09" db="EMBL/GenBank/DDBJ databases">
        <authorList>
            <person name="Sun Q."/>
            <person name="Mori K."/>
        </authorList>
    </citation>
    <scope>NUCLEOTIDE SEQUENCE [LARGE SCALE GENOMIC DNA]</scope>
    <source>
        <strain evidence="2 3">TBRC 1432</strain>
    </source>
</reference>
<dbReference type="Proteomes" id="UP001589810">
    <property type="component" value="Unassembled WGS sequence"/>
</dbReference>
<evidence type="ECO:0000313" key="2">
    <source>
        <dbReference type="EMBL" id="MFC0544145.1"/>
    </source>
</evidence>
<evidence type="ECO:0000256" key="1">
    <source>
        <dbReference type="SAM" id="SignalP"/>
    </source>
</evidence>